<comment type="cofactor">
    <cofactor evidence="1">
        <name>[4Fe-4S] cluster</name>
        <dbReference type="ChEBI" id="CHEBI:49883"/>
    </cofactor>
</comment>
<dbReference type="InterPro" id="IPR016431">
    <property type="entry name" value="Pyrv-formate_lyase-activ_prd"/>
</dbReference>
<dbReference type="GO" id="GO:0046872">
    <property type="term" value="F:metal ion binding"/>
    <property type="evidence" value="ECO:0007669"/>
    <property type="project" value="UniProtKB-KW"/>
</dbReference>
<comment type="caution">
    <text evidence="8">The sequence shown here is derived from an EMBL/GenBank/DDBJ whole genome shotgun (WGS) entry which is preliminary data.</text>
</comment>
<reference evidence="8" key="1">
    <citation type="journal article" date="2014" name="Front. Microbiol.">
        <title>High frequency of phylogenetically diverse reductive dehalogenase-homologous genes in deep subseafloor sedimentary metagenomes.</title>
        <authorList>
            <person name="Kawai M."/>
            <person name="Futagami T."/>
            <person name="Toyoda A."/>
            <person name="Takaki Y."/>
            <person name="Nishi S."/>
            <person name="Hori S."/>
            <person name="Arai W."/>
            <person name="Tsubouchi T."/>
            <person name="Morono Y."/>
            <person name="Uchiyama I."/>
            <person name="Ito T."/>
            <person name="Fujiyama A."/>
            <person name="Inagaki F."/>
            <person name="Takami H."/>
        </authorList>
    </citation>
    <scope>NUCLEOTIDE SEQUENCE</scope>
    <source>
        <strain evidence="8">Expedition CK06-06</strain>
    </source>
</reference>
<evidence type="ECO:0000256" key="1">
    <source>
        <dbReference type="ARBA" id="ARBA00001966"/>
    </source>
</evidence>
<dbReference type="InterPro" id="IPR007197">
    <property type="entry name" value="rSAM"/>
</dbReference>
<keyword evidence="2" id="KW-0004">4Fe-4S</keyword>
<dbReference type="GO" id="GO:0051539">
    <property type="term" value="F:4 iron, 4 sulfur cluster binding"/>
    <property type="evidence" value="ECO:0007669"/>
    <property type="project" value="UniProtKB-KW"/>
</dbReference>
<dbReference type="SFLD" id="SFLDS00029">
    <property type="entry name" value="Radical_SAM"/>
    <property type="match status" value="1"/>
</dbReference>
<dbReference type="InterPro" id="IPR027596">
    <property type="entry name" value="AmmeMemoSam_rS"/>
</dbReference>
<dbReference type="PANTHER" id="PTHR30352:SF5">
    <property type="entry name" value="PYRUVATE FORMATE-LYASE 1-ACTIVATING ENZYME"/>
    <property type="match status" value="1"/>
</dbReference>
<dbReference type="PIRSF" id="PIRSF004869">
    <property type="entry name" value="PflX_prd"/>
    <property type="match status" value="1"/>
</dbReference>
<dbReference type="Pfam" id="PF04055">
    <property type="entry name" value="Radical_SAM"/>
    <property type="match status" value="1"/>
</dbReference>
<dbReference type="AlphaFoldDB" id="X1FTD8"/>
<evidence type="ECO:0000256" key="4">
    <source>
        <dbReference type="ARBA" id="ARBA00022723"/>
    </source>
</evidence>
<feature type="domain" description="Radical SAM core" evidence="7">
    <location>
        <begin position="39"/>
        <end position="270"/>
    </location>
</feature>
<protein>
    <recommendedName>
        <fullName evidence="7">Radical SAM core domain-containing protein</fullName>
    </recommendedName>
</protein>
<sequence>VGICRTRKNFDGILYTLIYGSMISSGSLDPIEKKPLYNFWPGATAYSIASIGCSFRCQNCQNWNISQANPTDNGKNGFYSLEGLENRKMSLVEMTPEQLVENVKKSGATTLAYTYNEPLIWHEWILDTTVLLKQENIKTILVTNGYSTIEATKELIEVGIDAANIDIKSMSDEFYKKICGANSVQPVLDTAKRFKSNGIHVEITNLIIPDLNDSDVEIEKLSNWIVENLGDDTPTHFSAYHPDFKQLSMKRTPFETLDNAYNIAKKAGLNYVYVGNISHEK</sequence>
<dbReference type="SFLD" id="SFLDG01101">
    <property type="entry name" value="Uncharacterised_Radical_SAM_Su"/>
    <property type="match status" value="1"/>
</dbReference>
<dbReference type="EMBL" id="BARU01021633">
    <property type="protein sequence ID" value="GAH48262.1"/>
    <property type="molecule type" value="Genomic_DNA"/>
</dbReference>
<dbReference type="InterPro" id="IPR058240">
    <property type="entry name" value="rSAM_sf"/>
</dbReference>
<dbReference type="InterPro" id="IPR013785">
    <property type="entry name" value="Aldolase_TIM"/>
</dbReference>
<feature type="non-terminal residue" evidence="8">
    <location>
        <position position="1"/>
    </location>
</feature>
<evidence type="ECO:0000259" key="7">
    <source>
        <dbReference type="PROSITE" id="PS51918"/>
    </source>
</evidence>
<keyword evidence="3" id="KW-0949">S-adenosyl-L-methionine</keyword>
<evidence type="ECO:0000256" key="5">
    <source>
        <dbReference type="ARBA" id="ARBA00023004"/>
    </source>
</evidence>
<dbReference type="PROSITE" id="PS51918">
    <property type="entry name" value="RADICAL_SAM"/>
    <property type="match status" value="1"/>
</dbReference>
<accession>X1FTD8</accession>
<dbReference type="PANTHER" id="PTHR30352">
    <property type="entry name" value="PYRUVATE FORMATE-LYASE-ACTIVATING ENZYME"/>
    <property type="match status" value="1"/>
</dbReference>
<dbReference type="Gene3D" id="3.20.20.70">
    <property type="entry name" value="Aldolase class I"/>
    <property type="match status" value="1"/>
</dbReference>
<keyword evidence="6" id="KW-0411">Iron-sulfur</keyword>
<evidence type="ECO:0000256" key="3">
    <source>
        <dbReference type="ARBA" id="ARBA00022691"/>
    </source>
</evidence>
<dbReference type="SUPFAM" id="SSF102114">
    <property type="entry name" value="Radical SAM enzymes"/>
    <property type="match status" value="1"/>
</dbReference>
<evidence type="ECO:0000256" key="6">
    <source>
        <dbReference type="ARBA" id="ARBA00023014"/>
    </source>
</evidence>
<evidence type="ECO:0000256" key="2">
    <source>
        <dbReference type="ARBA" id="ARBA00022485"/>
    </source>
</evidence>
<dbReference type="InterPro" id="IPR034457">
    <property type="entry name" value="Organic_radical-activating"/>
</dbReference>
<organism evidence="8">
    <name type="scientific">marine sediment metagenome</name>
    <dbReference type="NCBI Taxonomy" id="412755"/>
    <lineage>
        <taxon>unclassified sequences</taxon>
        <taxon>metagenomes</taxon>
        <taxon>ecological metagenomes</taxon>
    </lineage>
</organism>
<name>X1FTD8_9ZZZZ</name>
<dbReference type="NCBIfam" id="TIGR04337">
    <property type="entry name" value="AmmeMemoSam_rS"/>
    <property type="match status" value="1"/>
</dbReference>
<proteinExistence type="predicted"/>
<dbReference type="GO" id="GO:0003824">
    <property type="term" value="F:catalytic activity"/>
    <property type="evidence" value="ECO:0007669"/>
    <property type="project" value="InterPro"/>
</dbReference>
<keyword evidence="4" id="KW-0479">Metal-binding</keyword>
<keyword evidence="5" id="KW-0408">Iron</keyword>
<gene>
    <name evidence="8" type="ORF">S03H2_35380</name>
</gene>
<dbReference type="CDD" id="cd01335">
    <property type="entry name" value="Radical_SAM"/>
    <property type="match status" value="1"/>
</dbReference>
<evidence type="ECO:0000313" key="8">
    <source>
        <dbReference type="EMBL" id="GAH48262.1"/>
    </source>
</evidence>